<sequence length="499" mass="54827">MVKFIKINNEDNVAVALSDIEAHEDNIIIDGNTIDLPQAIKQGHKFALKDIEPNENIIKYGLPIGHATCLIKTGEHIHSHNLKTNLNDINNYKYKPNLSKNQSLHEIADKPVNIYRRKNGEVGIRNELWIIPTVTCINGIAQQIVKQFCDELNNQLEIDGITVLEHPYGCSQLGQDHKNTKIILQDLVKHPNAGAVLVIGLGCENNQISEFKADLGDYDESRVRFLIAQQEADEVACALTMLRELYAIMKQDKREVGRLSELKFGLECGGSDGFSGITANPMLGLFSDYVIAHGGTSVLTEVPEMFGAENILMSHCVDEPTFDKTVLMINDFKQYFISNHQPIYENPSPGNKAGGITTLEEKSLGCTQKAGGSEVVDVLKYGERLTKHGLNLLSAPGNDAVATGALSAAGCHMVLFTTGRGTPYGGIVPTVKIATNTQLADKKVNWIDFNAGKLIEGTSMQQLLIEFIDYIVLVANGQQTRNEINNFRNLSILKSGVTL</sequence>
<dbReference type="InterPro" id="IPR048332">
    <property type="entry name" value="GD_AH_C"/>
</dbReference>
<keyword evidence="2" id="KW-0456">Lyase</keyword>
<dbReference type="PANTHER" id="PTHR30536:SF5">
    <property type="entry name" value="ALTRONATE DEHYDRATASE"/>
    <property type="match status" value="1"/>
</dbReference>
<gene>
    <name evidence="5" type="ORF">B6C91_09805</name>
    <name evidence="4" type="ORF">B6D08_08305</name>
</gene>
<keyword evidence="4" id="KW-0378">Hydrolase</keyword>
<comment type="caution">
    <text evidence="4">The sequence shown here is derived from an EMBL/GenBank/DDBJ whole genome shotgun (WGS) entry which is preliminary data.</text>
</comment>
<accession>A0A242NGZ2</accession>
<organism evidence="4 7">
    <name type="scientific">Gilliamella apicola</name>
    <dbReference type="NCBI Taxonomy" id="1196095"/>
    <lineage>
        <taxon>Bacteria</taxon>
        <taxon>Pseudomonadati</taxon>
        <taxon>Pseudomonadota</taxon>
        <taxon>Gammaproteobacteria</taxon>
        <taxon>Orbales</taxon>
        <taxon>Orbaceae</taxon>
        <taxon>Gilliamella</taxon>
    </lineage>
</organism>
<dbReference type="SMART" id="SM00858">
    <property type="entry name" value="SAF"/>
    <property type="match status" value="1"/>
</dbReference>
<evidence type="ECO:0000313" key="7">
    <source>
        <dbReference type="Proteomes" id="UP000194977"/>
    </source>
</evidence>
<dbReference type="EMBL" id="NART01000048">
    <property type="protein sequence ID" value="OTQ09257.1"/>
    <property type="molecule type" value="Genomic_DNA"/>
</dbReference>
<keyword evidence="6" id="KW-1185">Reference proteome</keyword>
<dbReference type="PANTHER" id="PTHR30536">
    <property type="entry name" value="ALTRONATE/GALACTARATE DEHYDRATASE"/>
    <property type="match status" value="1"/>
</dbReference>
<dbReference type="Proteomes" id="UP000194800">
    <property type="component" value="Unassembled WGS sequence"/>
</dbReference>
<dbReference type="InterPro" id="IPR013974">
    <property type="entry name" value="SAF"/>
</dbReference>
<dbReference type="Gene3D" id="2.30.130.110">
    <property type="match status" value="1"/>
</dbReference>
<reference evidence="6 7" key="1">
    <citation type="submission" date="2017-03" db="EMBL/GenBank/DDBJ databases">
        <title>Comparative genomics of honeybee gut symbionts reveal geographically distinct and subgroup specific antibiotic resistance.</title>
        <authorList>
            <person name="Ludvigsen J."/>
            <person name="Porcellato D."/>
            <person name="Labee-Lund T.M."/>
            <person name="Amdam G.V."/>
            <person name="Rudi K."/>
        </authorList>
    </citation>
    <scope>NUCLEOTIDE SEQUENCE [LARGE SCALE GENOMIC DNA]</scope>
    <source>
        <strain evidence="4 7">A-7-12</strain>
        <strain evidence="5 6">A-9-12</strain>
    </source>
</reference>
<comment type="similarity">
    <text evidence="1">Belongs to the UxaA family.</text>
</comment>
<evidence type="ECO:0000313" key="5">
    <source>
        <dbReference type="EMBL" id="OTQ09257.1"/>
    </source>
</evidence>
<dbReference type="OrthoDB" id="9804574at2"/>
<dbReference type="RefSeq" id="WP_086301082.1">
    <property type="nucleotide sequence ID" value="NZ_MZNE01000017.1"/>
</dbReference>
<evidence type="ECO:0000256" key="1">
    <source>
        <dbReference type="ARBA" id="ARBA00010986"/>
    </source>
</evidence>
<evidence type="ECO:0000313" key="6">
    <source>
        <dbReference type="Proteomes" id="UP000194800"/>
    </source>
</evidence>
<dbReference type="AlphaFoldDB" id="A0A242NGZ2"/>
<protein>
    <submittedName>
        <fullName evidence="4">Altronate hydrolase</fullName>
    </submittedName>
</protein>
<evidence type="ECO:0000313" key="4">
    <source>
        <dbReference type="EMBL" id="OTP99262.1"/>
    </source>
</evidence>
<dbReference type="InterPro" id="IPR052172">
    <property type="entry name" value="UxaA_altronate/galactarate_dh"/>
</dbReference>
<dbReference type="EMBL" id="NARP01000019">
    <property type="protein sequence ID" value="OTP99262.1"/>
    <property type="molecule type" value="Genomic_DNA"/>
</dbReference>
<dbReference type="Pfam" id="PF04295">
    <property type="entry name" value="GD_AH_second"/>
    <property type="match status" value="1"/>
</dbReference>
<dbReference type="GO" id="GO:0016829">
    <property type="term" value="F:lyase activity"/>
    <property type="evidence" value="ECO:0007669"/>
    <property type="project" value="UniProtKB-KW"/>
</dbReference>
<dbReference type="CDD" id="cd11613">
    <property type="entry name" value="SAF_AH_GD"/>
    <property type="match status" value="1"/>
</dbReference>
<dbReference type="GO" id="GO:0016787">
    <property type="term" value="F:hydrolase activity"/>
    <property type="evidence" value="ECO:0007669"/>
    <property type="project" value="UniProtKB-KW"/>
</dbReference>
<feature type="domain" description="SAF" evidence="3">
    <location>
        <begin position="11"/>
        <end position="83"/>
    </location>
</feature>
<evidence type="ECO:0000256" key="2">
    <source>
        <dbReference type="ARBA" id="ARBA00023239"/>
    </source>
</evidence>
<dbReference type="InterPro" id="IPR007392">
    <property type="entry name" value="GD_AH_second"/>
</dbReference>
<proteinExistence type="inferred from homology"/>
<dbReference type="Pfam" id="PF08666">
    <property type="entry name" value="SAF"/>
    <property type="match status" value="1"/>
</dbReference>
<dbReference type="Proteomes" id="UP000194977">
    <property type="component" value="Unassembled WGS sequence"/>
</dbReference>
<evidence type="ECO:0000259" key="3">
    <source>
        <dbReference type="SMART" id="SM00858"/>
    </source>
</evidence>
<dbReference type="InterPro" id="IPR044144">
    <property type="entry name" value="SAF_UxaA/GarD"/>
</dbReference>
<dbReference type="GO" id="GO:0019698">
    <property type="term" value="P:D-galacturonate catabolic process"/>
    <property type="evidence" value="ECO:0007669"/>
    <property type="project" value="TreeGrafter"/>
</dbReference>
<name>A0A242NGZ2_9GAMM</name>
<dbReference type="Pfam" id="PF20629">
    <property type="entry name" value="GD_AH_C"/>
    <property type="match status" value="1"/>
</dbReference>